<dbReference type="EMBL" id="PKPP01014246">
    <property type="protein sequence ID" value="PWA39874.1"/>
    <property type="molecule type" value="Genomic_DNA"/>
</dbReference>
<comment type="caution">
    <text evidence="3">The sequence shown here is derived from an EMBL/GenBank/DDBJ whole genome shotgun (WGS) entry which is preliminary data.</text>
</comment>
<gene>
    <name evidence="3" type="ORF">CTI12_AA567730</name>
</gene>
<dbReference type="AlphaFoldDB" id="A0A2U1KSZ5"/>
<organism evidence="3 4">
    <name type="scientific">Artemisia annua</name>
    <name type="common">Sweet wormwood</name>
    <dbReference type="NCBI Taxonomy" id="35608"/>
    <lineage>
        <taxon>Eukaryota</taxon>
        <taxon>Viridiplantae</taxon>
        <taxon>Streptophyta</taxon>
        <taxon>Embryophyta</taxon>
        <taxon>Tracheophyta</taxon>
        <taxon>Spermatophyta</taxon>
        <taxon>Magnoliopsida</taxon>
        <taxon>eudicotyledons</taxon>
        <taxon>Gunneridae</taxon>
        <taxon>Pentapetalae</taxon>
        <taxon>asterids</taxon>
        <taxon>campanulids</taxon>
        <taxon>Asterales</taxon>
        <taxon>Asteraceae</taxon>
        <taxon>Asteroideae</taxon>
        <taxon>Anthemideae</taxon>
        <taxon>Artemisiinae</taxon>
        <taxon>Artemisia</taxon>
    </lineage>
</organism>
<accession>A0A2U1KSZ5</accession>
<dbReference type="Gene3D" id="1.10.287.110">
    <property type="entry name" value="DnaJ domain"/>
    <property type="match status" value="1"/>
</dbReference>
<dbReference type="PANTHER" id="PTHR36335">
    <property type="entry name" value="CHAPERONE DNAJ-DOMAIN SUPERFAMILY PROTEIN"/>
    <property type="match status" value="1"/>
</dbReference>
<keyword evidence="4" id="KW-1185">Reference proteome</keyword>
<feature type="compositionally biased region" description="Acidic residues" evidence="1">
    <location>
        <begin position="119"/>
        <end position="137"/>
    </location>
</feature>
<proteinExistence type="predicted"/>
<evidence type="ECO:0000256" key="1">
    <source>
        <dbReference type="SAM" id="MobiDB-lite"/>
    </source>
</evidence>
<name>A0A2U1KSZ5_ARTAN</name>
<evidence type="ECO:0000313" key="4">
    <source>
        <dbReference type="Proteomes" id="UP000245207"/>
    </source>
</evidence>
<dbReference type="Proteomes" id="UP000245207">
    <property type="component" value="Unassembled WGS sequence"/>
</dbReference>
<protein>
    <recommendedName>
        <fullName evidence="2">J domain-containing protein</fullName>
    </recommendedName>
</protein>
<dbReference type="Pfam" id="PF00226">
    <property type="entry name" value="DnaJ"/>
    <property type="match status" value="1"/>
</dbReference>
<reference evidence="3 4" key="1">
    <citation type="journal article" date="2018" name="Mol. Plant">
        <title>The genome of Artemisia annua provides insight into the evolution of Asteraceae family and artemisinin biosynthesis.</title>
        <authorList>
            <person name="Shen Q."/>
            <person name="Zhang L."/>
            <person name="Liao Z."/>
            <person name="Wang S."/>
            <person name="Yan T."/>
            <person name="Shi P."/>
            <person name="Liu M."/>
            <person name="Fu X."/>
            <person name="Pan Q."/>
            <person name="Wang Y."/>
            <person name="Lv Z."/>
            <person name="Lu X."/>
            <person name="Zhang F."/>
            <person name="Jiang W."/>
            <person name="Ma Y."/>
            <person name="Chen M."/>
            <person name="Hao X."/>
            <person name="Li L."/>
            <person name="Tang Y."/>
            <person name="Lv G."/>
            <person name="Zhou Y."/>
            <person name="Sun X."/>
            <person name="Brodelius P.E."/>
            <person name="Rose J.K.C."/>
            <person name="Tang K."/>
        </authorList>
    </citation>
    <scope>NUCLEOTIDE SEQUENCE [LARGE SCALE GENOMIC DNA]</scope>
    <source>
        <strain evidence="4">cv. Huhao1</strain>
        <tissue evidence="3">Leaf</tissue>
    </source>
</reference>
<evidence type="ECO:0000313" key="3">
    <source>
        <dbReference type="EMBL" id="PWA39874.1"/>
    </source>
</evidence>
<dbReference type="CDD" id="cd06257">
    <property type="entry name" value="DnaJ"/>
    <property type="match status" value="1"/>
</dbReference>
<evidence type="ECO:0000259" key="2">
    <source>
        <dbReference type="Pfam" id="PF00226"/>
    </source>
</evidence>
<dbReference type="SUPFAM" id="SSF46565">
    <property type="entry name" value="Chaperone J-domain"/>
    <property type="match status" value="1"/>
</dbReference>
<dbReference type="InterPro" id="IPR001623">
    <property type="entry name" value="DnaJ_domain"/>
</dbReference>
<feature type="compositionally biased region" description="Basic and acidic residues" evidence="1">
    <location>
        <begin position="186"/>
        <end position="225"/>
    </location>
</feature>
<feature type="domain" description="J" evidence="2">
    <location>
        <begin position="226"/>
        <end position="268"/>
    </location>
</feature>
<dbReference type="PANTHER" id="PTHR36335:SF1">
    <property type="entry name" value="CHAPERONE DNAJ-DOMAIN SUPERFAMILY PROTEIN"/>
    <property type="match status" value="1"/>
</dbReference>
<dbReference type="InterPro" id="IPR036869">
    <property type="entry name" value="J_dom_sf"/>
</dbReference>
<dbReference type="STRING" id="35608.A0A2U1KSZ5"/>
<dbReference type="OrthoDB" id="498970at2759"/>
<feature type="region of interest" description="Disordered" evidence="1">
    <location>
        <begin position="119"/>
        <end position="225"/>
    </location>
</feature>
<sequence length="278" mass="32459">MPHKTPAIRYWSSDDIRDSDSFEFENGGFGILNLYEKDNDDNDSFENKLKMDKLSQNVDLLEIILSGINSEIKICSSKLPDNPRLKEIKAKFKNCIRNEYLSGQDTMNKEEFENDETIGFERENDDLGTNDSDDDGLGFEKKNENENKNSDADGFKNVSKEEVNENEKNNESQSTEEVFETGHGSPSKDEEIKAKEDKELDRIQKRKQSENELDRRQKQRVEEIRESEKKIKKAYKQALLTFHPDRAPKDDLHKQVEAEETFKIIQRMKERKEPNIII</sequence>
<feature type="compositionally biased region" description="Basic and acidic residues" evidence="1">
    <location>
        <begin position="138"/>
        <end position="170"/>
    </location>
</feature>